<gene>
    <name evidence="6" type="ORF">IAG43_15885</name>
</gene>
<dbReference type="AlphaFoldDB" id="A0A7H0HUM1"/>
<dbReference type="InterPro" id="IPR036388">
    <property type="entry name" value="WH-like_DNA-bd_sf"/>
</dbReference>
<feature type="compositionally biased region" description="Pro residues" evidence="4">
    <location>
        <begin position="423"/>
        <end position="435"/>
    </location>
</feature>
<evidence type="ECO:0000256" key="1">
    <source>
        <dbReference type="ARBA" id="ARBA00023015"/>
    </source>
</evidence>
<dbReference type="SMART" id="SM00421">
    <property type="entry name" value="HTH_LUXR"/>
    <property type="match status" value="1"/>
</dbReference>
<keyword evidence="7" id="KW-1185">Reference proteome</keyword>
<dbReference type="PROSITE" id="PS50043">
    <property type="entry name" value="HTH_LUXR_2"/>
    <property type="match status" value="1"/>
</dbReference>
<organism evidence="6 7">
    <name type="scientific">Streptomyces genisteinicus</name>
    <dbReference type="NCBI Taxonomy" id="2768068"/>
    <lineage>
        <taxon>Bacteria</taxon>
        <taxon>Bacillati</taxon>
        <taxon>Actinomycetota</taxon>
        <taxon>Actinomycetes</taxon>
        <taxon>Kitasatosporales</taxon>
        <taxon>Streptomycetaceae</taxon>
        <taxon>Streptomyces</taxon>
    </lineage>
</organism>
<dbReference type="SUPFAM" id="SSF52540">
    <property type="entry name" value="P-loop containing nucleoside triphosphate hydrolases"/>
    <property type="match status" value="1"/>
</dbReference>
<dbReference type="PRINTS" id="PR00038">
    <property type="entry name" value="HTHLUXR"/>
</dbReference>
<feature type="domain" description="HTH luxR-type" evidence="5">
    <location>
        <begin position="353"/>
        <end position="418"/>
    </location>
</feature>
<reference evidence="6 7" key="1">
    <citation type="submission" date="2020-08" db="EMBL/GenBank/DDBJ databases">
        <title>A novel species.</title>
        <authorList>
            <person name="Gao J."/>
        </authorList>
    </citation>
    <scope>NUCLEOTIDE SEQUENCE [LARGE SCALE GENOMIC DNA]</scope>
    <source>
        <strain evidence="6 7">CRPJ-33</strain>
    </source>
</reference>
<evidence type="ECO:0000256" key="3">
    <source>
        <dbReference type="ARBA" id="ARBA00023163"/>
    </source>
</evidence>
<dbReference type="PANTHER" id="PTHR44688">
    <property type="entry name" value="DNA-BINDING TRANSCRIPTIONAL ACTIVATOR DEVR_DOSR"/>
    <property type="match status" value="1"/>
</dbReference>
<dbReference type="KEGG" id="sgj:IAG43_15885"/>
<accession>A0A7H0HUM1</accession>
<dbReference type="Proteomes" id="UP000516230">
    <property type="component" value="Chromosome"/>
</dbReference>
<dbReference type="SUPFAM" id="SSF46894">
    <property type="entry name" value="C-terminal effector domain of the bipartite response regulators"/>
    <property type="match status" value="1"/>
</dbReference>
<dbReference type="InterPro" id="IPR000792">
    <property type="entry name" value="Tscrpt_reg_LuxR_C"/>
</dbReference>
<feature type="region of interest" description="Disordered" evidence="4">
    <location>
        <begin position="323"/>
        <end position="362"/>
    </location>
</feature>
<dbReference type="RefSeq" id="WP_187741375.1">
    <property type="nucleotide sequence ID" value="NZ_CP060825.1"/>
</dbReference>
<dbReference type="Pfam" id="PF00196">
    <property type="entry name" value="GerE"/>
    <property type="match status" value="1"/>
</dbReference>
<protein>
    <submittedName>
        <fullName evidence="6">Helix-turn-helix domain-containing protein</fullName>
    </submittedName>
</protein>
<evidence type="ECO:0000256" key="4">
    <source>
        <dbReference type="SAM" id="MobiDB-lite"/>
    </source>
</evidence>
<feature type="region of interest" description="Disordered" evidence="4">
    <location>
        <begin position="413"/>
        <end position="444"/>
    </location>
</feature>
<keyword evidence="2" id="KW-0238">DNA-binding</keyword>
<dbReference type="PANTHER" id="PTHR44688:SF16">
    <property type="entry name" value="DNA-BINDING TRANSCRIPTIONAL ACTIVATOR DEVR_DOSR"/>
    <property type="match status" value="1"/>
</dbReference>
<keyword evidence="3" id="KW-0804">Transcription</keyword>
<evidence type="ECO:0000313" key="6">
    <source>
        <dbReference type="EMBL" id="QNP64237.1"/>
    </source>
</evidence>
<keyword evidence="1" id="KW-0805">Transcription regulation</keyword>
<name>A0A7H0HUM1_9ACTN</name>
<dbReference type="GO" id="GO:0003677">
    <property type="term" value="F:DNA binding"/>
    <property type="evidence" value="ECO:0007669"/>
    <property type="project" value="UniProtKB-KW"/>
</dbReference>
<proteinExistence type="predicted"/>
<dbReference type="GO" id="GO:0006355">
    <property type="term" value="P:regulation of DNA-templated transcription"/>
    <property type="evidence" value="ECO:0007669"/>
    <property type="project" value="InterPro"/>
</dbReference>
<dbReference type="InterPro" id="IPR016032">
    <property type="entry name" value="Sig_transdc_resp-reg_C-effctor"/>
</dbReference>
<dbReference type="InterPro" id="IPR027417">
    <property type="entry name" value="P-loop_NTPase"/>
</dbReference>
<dbReference type="CDD" id="cd06170">
    <property type="entry name" value="LuxR_C_like"/>
    <property type="match status" value="1"/>
</dbReference>
<evidence type="ECO:0000313" key="7">
    <source>
        <dbReference type="Proteomes" id="UP000516230"/>
    </source>
</evidence>
<feature type="region of interest" description="Disordered" evidence="4">
    <location>
        <begin position="1"/>
        <end position="34"/>
    </location>
</feature>
<evidence type="ECO:0000256" key="2">
    <source>
        <dbReference type="ARBA" id="ARBA00023125"/>
    </source>
</evidence>
<dbReference type="EMBL" id="CP060825">
    <property type="protein sequence ID" value="QNP64237.1"/>
    <property type="molecule type" value="Genomic_DNA"/>
</dbReference>
<evidence type="ECO:0000259" key="5">
    <source>
        <dbReference type="PROSITE" id="PS50043"/>
    </source>
</evidence>
<dbReference type="Gene3D" id="1.10.10.10">
    <property type="entry name" value="Winged helix-like DNA-binding domain superfamily/Winged helix DNA-binding domain"/>
    <property type="match status" value="1"/>
</dbReference>
<sequence>MTAVTTGRVPSEPLAPLAPLPPRLPLRGRGPETDRALGALRSGAARGGALVAVEGVPGSGKTRFLDELVAGARRLGYADCLRPPFCDPPVPAADSGEPVLVVLDDAHFLGDEACDALLARHRRHRAGGPVVWLVARHGGAGAGRLDAVLAGSVGRTERITLGPLGGPASLQVAADILGAPPSAPLARVVRSAGGHPELLVELVRGLWEERLVRVDADEARLVEERIPQRLRDLLHGRLRDYPDEGRQLLRVAAVLGRECAVDDLLPVLRAAPSALLLTLDRATAAGLLTVGDTRVRFPNELLWQLVVDSVPAGLRHALRRQVAAARPADGPGGGRGEGPAAPPVPGPGTDRAAPAGPPDLNGQEHRIIRMIAEGLTNKQIARRLGISPHTVNYHLKKLFRKAGVNSRIALLRETGWHDRPDGSPQPGPVAGPGPEPFEGRGEGQ</sequence>